<organism evidence="5 6">
    <name type="scientific">Telmatospirillum siberiense</name>
    <dbReference type="NCBI Taxonomy" id="382514"/>
    <lineage>
        <taxon>Bacteria</taxon>
        <taxon>Pseudomonadati</taxon>
        <taxon>Pseudomonadota</taxon>
        <taxon>Alphaproteobacteria</taxon>
        <taxon>Rhodospirillales</taxon>
        <taxon>Rhodospirillaceae</taxon>
        <taxon>Telmatospirillum</taxon>
    </lineage>
</organism>
<dbReference type="Proteomes" id="UP000233293">
    <property type="component" value="Unassembled WGS sequence"/>
</dbReference>
<keyword evidence="6" id="KW-1185">Reference proteome</keyword>
<evidence type="ECO:0000313" key="6">
    <source>
        <dbReference type="Proteomes" id="UP000233293"/>
    </source>
</evidence>
<dbReference type="InterPro" id="IPR002168">
    <property type="entry name" value="Lipase_GDXG_HIS_AS"/>
</dbReference>
<dbReference type="RefSeq" id="WP_101249551.1">
    <property type="nucleotide sequence ID" value="NZ_PIUM01000004.1"/>
</dbReference>
<sequence length="297" mass="32044">MSQEELNSLRAIWLARRDQPIPTVAEARRNFEIFMAAMPIAADIEFQEIHIGDRAAAWLTPPGASLSRTLLFFHGGGFVIGNHKTHRGLAGDLAKAAGTRALSIDYRLAPEHPFPAALDDCLAAYRWLLEQGVSADSIVLAGDSAGGNLVISCLAALRDSGAPLPRGACLFSPWVDLALAGDSFESKAAADPRMTRQVLQIYQDAYLAGRDAQTPLASPLYARLGGLPPFLIQVGSDELLLDDATRLATRAAHAGVKVRLDVWPAMVHVWQAYAPMLSEGRQAIEEAGRFLADLLVR</sequence>
<dbReference type="InterPro" id="IPR050300">
    <property type="entry name" value="GDXG_lipolytic_enzyme"/>
</dbReference>
<accession>A0A2N3PYK1</accession>
<evidence type="ECO:0000259" key="4">
    <source>
        <dbReference type="Pfam" id="PF07859"/>
    </source>
</evidence>
<dbReference type="InterPro" id="IPR013094">
    <property type="entry name" value="AB_hydrolase_3"/>
</dbReference>
<dbReference type="GO" id="GO:0004806">
    <property type="term" value="F:triacylglycerol lipase activity"/>
    <property type="evidence" value="ECO:0007669"/>
    <property type="project" value="TreeGrafter"/>
</dbReference>
<dbReference type="PANTHER" id="PTHR48081:SF30">
    <property type="entry name" value="ACETYL-HYDROLASE LIPR-RELATED"/>
    <property type="match status" value="1"/>
</dbReference>
<evidence type="ECO:0000313" key="5">
    <source>
        <dbReference type="EMBL" id="PKU25496.1"/>
    </source>
</evidence>
<keyword evidence="2 5" id="KW-0378">Hydrolase</keyword>
<dbReference type="PROSITE" id="PS01174">
    <property type="entry name" value="LIPASE_GDXG_SER"/>
    <property type="match status" value="1"/>
</dbReference>
<evidence type="ECO:0000256" key="2">
    <source>
        <dbReference type="ARBA" id="ARBA00022801"/>
    </source>
</evidence>
<dbReference type="SUPFAM" id="SSF53474">
    <property type="entry name" value="alpha/beta-Hydrolases"/>
    <property type="match status" value="1"/>
</dbReference>
<proteinExistence type="inferred from homology"/>
<feature type="domain" description="Alpha/beta hydrolase fold-3" evidence="4">
    <location>
        <begin position="70"/>
        <end position="271"/>
    </location>
</feature>
<dbReference type="OrthoDB" id="9806180at2"/>
<feature type="active site" evidence="3">
    <location>
        <position position="144"/>
    </location>
</feature>
<dbReference type="Pfam" id="PF07859">
    <property type="entry name" value="Abhydrolase_3"/>
    <property type="match status" value="1"/>
</dbReference>
<protein>
    <submittedName>
        <fullName evidence="5">Alpha/beta hydrolase</fullName>
    </submittedName>
</protein>
<evidence type="ECO:0000256" key="3">
    <source>
        <dbReference type="PROSITE-ProRule" id="PRU10038"/>
    </source>
</evidence>
<dbReference type="PROSITE" id="PS01173">
    <property type="entry name" value="LIPASE_GDXG_HIS"/>
    <property type="match status" value="1"/>
</dbReference>
<dbReference type="InterPro" id="IPR033140">
    <property type="entry name" value="Lipase_GDXG_put_SER_AS"/>
</dbReference>
<reference evidence="6" key="1">
    <citation type="submission" date="2017-12" db="EMBL/GenBank/DDBJ databases">
        <title>Draft genome sequence of Telmatospirillum siberiense 26-4b1T, an acidotolerant peatland alphaproteobacterium potentially involved in sulfur cycling.</title>
        <authorList>
            <person name="Hausmann B."/>
            <person name="Pjevac P."/>
            <person name="Schreck K."/>
            <person name="Herbold C.W."/>
            <person name="Daims H."/>
            <person name="Wagner M."/>
            <person name="Pester M."/>
            <person name="Loy A."/>
        </authorList>
    </citation>
    <scope>NUCLEOTIDE SEQUENCE [LARGE SCALE GENOMIC DNA]</scope>
    <source>
        <strain evidence="6">26-4b1</strain>
    </source>
</reference>
<dbReference type="InterPro" id="IPR029058">
    <property type="entry name" value="AB_hydrolase_fold"/>
</dbReference>
<dbReference type="PANTHER" id="PTHR48081">
    <property type="entry name" value="AB HYDROLASE SUPERFAMILY PROTEIN C4A8.06C"/>
    <property type="match status" value="1"/>
</dbReference>
<dbReference type="Gene3D" id="3.40.50.1820">
    <property type="entry name" value="alpha/beta hydrolase"/>
    <property type="match status" value="1"/>
</dbReference>
<dbReference type="EMBL" id="PIUM01000004">
    <property type="protein sequence ID" value="PKU25496.1"/>
    <property type="molecule type" value="Genomic_DNA"/>
</dbReference>
<comment type="caution">
    <text evidence="5">The sequence shown here is derived from an EMBL/GenBank/DDBJ whole genome shotgun (WGS) entry which is preliminary data.</text>
</comment>
<gene>
    <name evidence="5" type="ORF">CWS72_05360</name>
</gene>
<name>A0A2N3PYK1_9PROT</name>
<evidence type="ECO:0000256" key="1">
    <source>
        <dbReference type="ARBA" id="ARBA00010515"/>
    </source>
</evidence>
<comment type="similarity">
    <text evidence="1">Belongs to the 'GDXG' lipolytic enzyme family.</text>
</comment>
<dbReference type="AlphaFoldDB" id="A0A2N3PYK1"/>